<comment type="caution">
    <text evidence="1">The sequence shown here is derived from an EMBL/GenBank/DDBJ whole genome shotgun (WGS) entry which is preliminary data.</text>
</comment>
<evidence type="ECO:0000313" key="1">
    <source>
        <dbReference type="EMBL" id="KGG83784.1"/>
    </source>
</evidence>
<sequence length="152" mass="17335">MLRKIFKRKPAPDLIFLLERLGGGAQKRVDENRELLELLLAKAPGLLEAEPWIVGWLRCNDEVFTEMAAMASRLNLHTYADPRPWPEIPPYLATWAGSGCVDVPIHLRLRLGDLMQQLSEQLRIFEHLRRCREVQLSNAPNVVATKTGKTVE</sequence>
<dbReference type="RefSeq" id="WP_052088488.1">
    <property type="nucleotide sequence ID" value="NZ_AWTM01000071.1"/>
</dbReference>
<name>A0A0E3B9T6_9BURK</name>
<dbReference type="EMBL" id="AWTN01000133">
    <property type="protein sequence ID" value="KGG83784.1"/>
    <property type="molecule type" value="Genomic_DNA"/>
</dbReference>
<protein>
    <submittedName>
        <fullName evidence="1">Uncharacterized protein</fullName>
    </submittedName>
</protein>
<dbReference type="Proteomes" id="UP000029567">
    <property type="component" value="Unassembled WGS sequence"/>
</dbReference>
<dbReference type="AlphaFoldDB" id="A0A0E3B9T6"/>
<proteinExistence type="predicted"/>
<evidence type="ECO:0000313" key="2">
    <source>
        <dbReference type="Proteomes" id="UP000029567"/>
    </source>
</evidence>
<accession>A0A0E3B9T6</accession>
<gene>
    <name evidence="1" type="ORF">P245_24700</name>
</gene>
<organism evidence="1 2">
    <name type="scientific">Comamonas thiooxydans</name>
    <dbReference type="NCBI Taxonomy" id="363952"/>
    <lineage>
        <taxon>Bacteria</taxon>
        <taxon>Pseudomonadati</taxon>
        <taxon>Pseudomonadota</taxon>
        <taxon>Betaproteobacteria</taxon>
        <taxon>Burkholderiales</taxon>
        <taxon>Comamonadaceae</taxon>
        <taxon>Comamonas</taxon>
    </lineage>
</organism>
<reference evidence="1 2" key="1">
    <citation type="submission" date="2013-09" db="EMBL/GenBank/DDBJ databases">
        <title>High correlation between genotypes and phenotypes of environmental bacteria Comamonas testosteroni strains.</title>
        <authorList>
            <person name="Liu L."/>
            <person name="Zhu W."/>
            <person name="Xia X."/>
            <person name="Xu B."/>
            <person name="Luo M."/>
            <person name="Wang G."/>
        </authorList>
    </citation>
    <scope>NUCLEOTIDE SEQUENCE [LARGE SCALE GENOMIC DNA]</scope>
    <source>
        <strain evidence="1 2">JL14</strain>
    </source>
</reference>